<feature type="compositionally biased region" description="Basic and acidic residues" evidence="1">
    <location>
        <begin position="1"/>
        <end position="13"/>
    </location>
</feature>
<proteinExistence type="predicted"/>
<protein>
    <submittedName>
        <fullName evidence="2">Uncharacterized protein</fullName>
    </submittedName>
</protein>
<evidence type="ECO:0000313" key="3">
    <source>
        <dbReference type="Proteomes" id="UP000004578"/>
    </source>
</evidence>
<accession>J1GZD7</accession>
<feature type="region of interest" description="Disordered" evidence="1">
    <location>
        <begin position="1"/>
        <end position="39"/>
    </location>
</feature>
<feature type="non-terminal residue" evidence="2">
    <location>
        <position position="1"/>
    </location>
</feature>
<evidence type="ECO:0000313" key="2">
    <source>
        <dbReference type="EMBL" id="EJF38510.1"/>
    </source>
</evidence>
<dbReference type="EMBL" id="AKFS01000262">
    <property type="protein sequence ID" value="EJF38510.1"/>
    <property type="molecule type" value="Genomic_DNA"/>
</dbReference>
<keyword evidence="3" id="KW-1185">Reference proteome</keyword>
<organism evidence="2 3">
    <name type="scientific">Schaalia georgiae F0490</name>
    <dbReference type="NCBI Taxonomy" id="1125717"/>
    <lineage>
        <taxon>Bacteria</taxon>
        <taxon>Bacillati</taxon>
        <taxon>Actinomycetota</taxon>
        <taxon>Actinomycetes</taxon>
        <taxon>Actinomycetales</taxon>
        <taxon>Actinomycetaceae</taxon>
        <taxon>Schaalia</taxon>
    </lineage>
</organism>
<evidence type="ECO:0000256" key="1">
    <source>
        <dbReference type="SAM" id="MobiDB-lite"/>
    </source>
</evidence>
<dbReference type="AlphaFoldDB" id="J1GZD7"/>
<dbReference type="Proteomes" id="UP000004578">
    <property type="component" value="Unassembled WGS sequence"/>
</dbReference>
<sequence>DDITVARRLHDGGLRAVEGGQAGPSPGARAQPDIDFAHD</sequence>
<name>J1GZD7_9ACTO</name>
<reference evidence="2 3" key="1">
    <citation type="submission" date="2012-05" db="EMBL/GenBank/DDBJ databases">
        <authorList>
            <person name="Harkins D.M."/>
            <person name="Madupu R."/>
            <person name="Durkin A.S."/>
            <person name="Torralba M."/>
            <person name="Methe B."/>
            <person name="Sutton G.G."/>
            <person name="Nelson K.E."/>
        </authorList>
    </citation>
    <scope>NUCLEOTIDE SEQUENCE [LARGE SCALE GENOMIC DNA]</scope>
    <source>
        <strain evidence="2 3">F0490</strain>
    </source>
</reference>
<comment type="caution">
    <text evidence="2">The sequence shown here is derived from an EMBL/GenBank/DDBJ whole genome shotgun (WGS) entry which is preliminary data.</text>
</comment>
<gene>
    <name evidence="2" type="ORF">HMPREF1317_2397</name>
</gene>